<keyword evidence="3 4" id="KW-0408">Iron</keyword>
<dbReference type="InterPro" id="IPR050121">
    <property type="entry name" value="Cytochrome_P450_monoxygenase"/>
</dbReference>
<keyword evidence="5" id="KW-0560">Oxidoreductase</keyword>
<dbReference type="PANTHER" id="PTHR24305:SF190">
    <property type="entry name" value="P450, PUTATIVE (EUROFUNG)-RELATED"/>
    <property type="match status" value="1"/>
</dbReference>
<keyword evidence="6" id="KW-0472">Membrane</keyword>
<dbReference type="AlphaFoldDB" id="A0A1L7XJD7"/>
<dbReference type="PROSITE" id="PS00086">
    <property type="entry name" value="CYTOCHROME_P450"/>
    <property type="match status" value="1"/>
</dbReference>
<dbReference type="PRINTS" id="PR00385">
    <property type="entry name" value="P450"/>
</dbReference>
<dbReference type="Gene3D" id="1.10.630.10">
    <property type="entry name" value="Cytochrome P450"/>
    <property type="match status" value="1"/>
</dbReference>
<dbReference type="GO" id="GO:0004497">
    <property type="term" value="F:monooxygenase activity"/>
    <property type="evidence" value="ECO:0007669"/>
    <property type="project" value="UniProtKB-KW"/>
</dbReference>
<dbReference type="InterPro" id="IPR017972">
    <property type="entry name" value="Cyt_P450_CS"/>
</dbReference>
<dbReference type="SUPFAM" id="SSF48264">
    <property type="entry name" value="Cytochrome P450"/>
    <property type="match status" value="1"/>
</dbReference>
<keyword evidence="2 4" id="KW-0479">Metal-binding</keyword>
<dbReference type="PANTHER" id="PTHR24305">
    <property type="entry name" value="CYTOCHROME P450"/>
    <property type="match status" value="1"/>
</dbReference>
<dbReference type="InterPro" id="IPR002401">
    <property type="entry name" value="Cyt_P450_E_grp-I"/>
</dbReference>
<organism evidence="7 8">
    <name type="scientific">Phialocephala subalpina</name>
    <dbReference type="NCBI Taxonomy" id="576137"/>
    <lineage>
        <taxon>Eukaryota</taxon>
        <taxon>Fungi</taxon>
        <taxon>Dikarya</taxon>
        <taxon>Ascomycota</taxon>
        <taxon>Pezizomycotina</taxon>
        <taxon>Leotiomycetes</taxon>
        <taxon>Helotiales</taxon>
        <taxon>Mollisiaceae</taxon>
        <taxon>Phialocephala</taxon>
        <taxon>Phialocephala fortinii species complex</taxon>
    </lineage>
</organism>
<keyword evidence="5" id="KW-0503">Monooxygenase</keyword>
<comment type="cofactor">
    <cofactor evidence="1 4">
        <name>heme</name>
        <dbReference type="ChEBI" id="CHEBI:30413"/>
    </cofactor>
</comment>
<sequence length="514" mass="58443">MIDDVKRTFLPTAALTTIYSFLSLFCLIATLTLVASYKLYRALATPLRGVQGPWFARFSRLWLLREVYHGTFMRTNVKLHEKYGPIVRIAPNEYSIDDPVAVQTIYGSKGRFTKSTWYDASGFPGQPNGFNDRNIERHAAGRRKISSAYSMTNLVQLEPFINDCTVILRARLDEFARNAALIDIPRWTQYYAFDVIGEMTLGERFGFLDSGKDVHGIIQTLESTLFYAARIGIYSFIHPILFWLNMMLNMKGMGFLINFIQDIVTTRMDKPLPDGKDENAPADFITKFHRIRQENPQKIGKDDIMASAIANISAGSDTTSISLTSVIFHLCKFPDVLTRLRNELEDAVRKGIISDPIMFKQAQKLPYLQAVIKEALRIHPATGLILGRVVPEGGATIAGRFFPEGTTVGINAWVAGRNKSVYGNDVEAFRPERWLEDAEAVKRREAYFMTFGSGSRTCLGKNISLLEMSKVIPTLVLDYDFEPEHPERPCKTENVWFVKQVDFRCRIRRRLVKE</sequence>
<keyword evidence="4 5" id="KW-0349">Heme</keyword>
<keyword evidence="6" id="KW-1133">Transmembrane helix</keyword>
<feature type="binding site" description="axial binding residue" evidence="4">
    <location>
        <position position="458"/>
    </location>
    <ligand>
        <name>heme</name>
        <dbReference type="ChEBI" id="CHEBI:30413"/>
    </ligand>
    <ligandPart>
        <name>Fe</name>
        <dbReference type="ChEBI" id="CHEBI:18248"/>
    </ligandPart>
</feature>
<evidence type="ECO:0000313" key="8">
    <source>
        <dbReference type="Proteomes" id="UP000184330"/>
    </source>
</evidence>
<proteinExistence type="inferred from homology"/>
<dbReference type="GO" id="GO:0008168">
    <property type="term" value="F:methyltransferase activity"/>
    <property type="evidence" value="ECO:0007669"/>
    <property type="project" value="UniProtKB-KW"/>
</dbReference>
<dbReference type="FunFam" id="1.10.630.10:FF:000050">
    <property type="entry name" value="Cytochrome P450 monooxygenase"/>
    <property type="match status" value="1"/>
</dbReference>
<protein>
    <submittedName>
        <fullName evidence="7">Related to pisatin demethylase</fullName>
    </submittedName>
</protein>
<name>A0A1L7XJD7_9HELO</name>
<dbReference type="GO" id="GO:0020037">
    <property type="term" value="F:heme binding"/>
    <property type="evidence" value="ECO:0007669"/>
    <property type="project" value="InterPro"/>
</dbReference>
<feature type="transmembrane region" description="Helical" evidence="6">
    <location>
        <begin position="12"/>
        <end position="37"/>
    </location>
</feature>
<dbReference type="OrthoDB" id="3934656at2759"/>
<evidence type="ECO:0000256" key="3">
    <source>
        <dbReference type="ARBA" id="ARBA00023004"/>
    </source>
</evidence>
<dbReference type="Proteomes" id="UP000184330">
    <property type="component" value="Unassembled WGS sequence"/>
</dbReference>
<dbReference type="EMBL" id="FJOG01000029">
    <property type="protein sequence ID" value="CZR65124.1"/>
    <property type="molecule type" value="Genomic_DNA"/>
</dbReference>
<evidence type="ECO:0000256" key="5">
    <source>
        <dbReference type="RuleBase" id="RU000461"/>
    </source>
</evidence>
<dbReference type="Pfam" id="PF00067">
    <property type="entry name" value="p450"/>
    <property type="match status" value="1"/>
</dbReference>
<dbReference type="GO" id="GO:0032259">
    <property type="term" value="P:methylation"/>
    <property type="evidence" value="ECO:0007669"/>
    <property type="project" value="UniProtKB-KW"/>
</dbReference>
<keyword evidence="6" id="KW-0812">Transmembrane</keyword>
<dbReference type="InterPro" id="IPR001128">
    <property type="entry name" value="Cyt_P450"/>
</dbReference>
<dbReference type="PRINTS" id="PR00463">
    <property type="entry name" value="EP450I"/>
</dbReference>
<dbReference type="STRING" id="576137.A0A1L7XJD7"/>
<evidence type="ECO:0000313" key="7">
    <source>
        <dbReference type="EMBL" id="CZR65124.1"/>
    </source>
</evidence>
<gene>
    <name evidence="7" type="ORF">PAC_15024</name>
</gene>
<dbReference type="GO" id="GO:0005506">
    <property type="term" value="F:iron ion binding"/>
    <property type="evidence" value="ECO:0007669"/>
    <property type="project" value="InterPro"/>
</dbReference>
<dbReference type="InterPro" id="IPR036396">
    <property type="entry name" value="Cyt_P450_sf"/>
</dbReference>
<accession>A0A1L7XJD7</accession>
<evidence type="ECO:0000256" key="4">
    <source>
        <dbReference type="PIRSR" id="PIRSR602401-1"/>
    </source>
</evidence>
<evidence type="ECO:0000256" key="6">
    <source>
        <dbReference type="SAM" id="Phobius"/>
    </source>
</evidence>
<evidence type="ECO:0000256" key="1">
    <source>
        <dbReference type="ARBA" id="ARBA00001971"/>
    </source>
</evidence>
<reference evidence="7 8" key="1">
    <citation type="submission" date="2016-03" db="EMBL/GenBank/DDBJ databases">
        <authorList>
            <person name="Ploux O."/>
        </authorList>
    </citation>
    <scope>NUCLEOTIDE SEQUENCE [LARGE SCALE GENOMIC DNA]</scope>
    <source>
        <strain evidence="7 8">UAMH 11012</strain>
    </source>
</reference>
<dbReference type="GO" id="GO:0016705">
    <property type="term" value="F:oxidoreductase activity, acting on paired donors, with incorporation or reduction of molecular oxygen"/>
    <property type="evidence" value="ECO:0007669"/>
    <property type="project" value="InterPro"/>
</dbReference>
<keyword evidence="7" id="KW-0489">Methyltransferase</keyword>
<evidence type="ECO:0000256" key="2">
    <source>
        <dbReference type="ARBA" id="ARBA00022723"/>
    </source>
</evidence>
<comment type="similarity">
    <text evidence="5">Belongs to the cytochrome P450 family.</text>
</comment>
<keyword evidence="7" id="KW-0808">Transferase</keyword>
<dbReference type="CDD" id="cd11060">
    <property type="entry name" value="CYP57A1-like"/>
    <property type="match status" value="1"/>
</dbReference>
<feature type="transmembrane region" description="Helical" evidence="6">
    <location>
        <begin position="225"/>
        <end position="244"/>
    </location>
</feature>
<keyword evidence="8" id="KW-1185">Reference proteome</keyword>